<dbReference type="OrthoDB" id="5292903at2"/>
<dbReference type="GO" id="GO:0016791">
    <property type="term" value="F:phosphatase activity"/>
    <property type="evidence" value="ECO:0007669"/>
    <property type="project" value="UniProtKB-ARBA"/>
</dbReference>
<dbReference type="Gene3D" id="3.40.50.1000">
    <property type="entry name" value="HAD superfamily/HAD-like"/>
    <property type="match status" value="1"/>
</dbReference>
<dbReference type="KEGG" id="rgu:A4W93_03635"/>
<name>A0A1W6L440_9BURK</name>
<dbReference type="EMBL" id="CP015118">
    <property type="protein sequence ID" value="ARN19079.1"/>
    <property type="molecule type" value="Genomic_DNA"/>
</dbReference>
<reference evidence="1 2" key="1">
    <citation type="submission" date="2016-04" db="EMBL/GenBank/DDBJ databases">
        <title>Complete genome sequence of natural rubber-degrading, novel Gram-negative bacterium, Rhizobacter gummiphilus strain NS21.</title>
        <authorList>
            <person name="Tabata M."/>
            <person name="Kasai D."/>
            <person name="Fukuda M."/>
        </authorList>
    </citation>
    <scope>NUCLEOTIDE SEQUENCE [LARGE SCALE GENOMIC DNA]</scope>
    <source>
        <strain evidence="1 2">NS21</strain>
    </source>
</reference>
<dbReference type="STRING" id="946333.A4W93_03635"/>
<accession>A0A1W6L440</accession>
<dbReference type="Gene3D" id="3.90.1070.10">
    <property type="match status" value="1"/>
</dbReference>
<keyword evidence="2" id="KW-1185">Reference proteome</keyword>
<evidence type="ECO:0000313" key="1">
    <source>
        <dbReference type="EMBL" id="ARN19079.1"/>
    </source>
</evidence>
<dbReference type="NCBIfam" id="TIGR01484">
    <property type="entry name" value="HAD-SF-IIB"/>
    <property type="match status" value="1"/>
</dbReference>
<sequence>MPRSSRFPRFILTDVDDTLTWEGLLPADTLRALYRLNDAGIGVIPITGACAGWCDQMARTWPVSAVIGENGAFVIERDGRRLRWHDTQDEATRERHRLRLSEVAGALMHEVPGLAAARDNGYRRYDLALDHAQEVEPVASADVRRALDLAHAAGVQATASSIHINLWLGDFSKRIAAARWLGTRHGMDDTARAADVVFVGDSTNDAQMFEAYPRSVGVANIRPHLPHLPRPPAEVTSAPGGFGFAEWVDRLLPC</sequence>
<dbReference type="InterPro" id="IPR006379">
    <property type="entry name" value="HAD-SF_hydro_IIB"/>
</dbReference>
<gene>
    <name evidence="1" type="ORF">A4W93_03635</name>
</gene>
<dbReference type="AlphaFoldDB" id="A0A1W6L440"/>
<proteinExistence type="predicted"/>
<evidence type="ECO:0000313" key="2">
    <source>
        <dbReference type="Proteomes" id="UP000193427"/>
    </source>
</evidence>
<dbReference type="SUPFAM" id="SSF56784">
    <property type="entry name" value="HAD-like"/>
    <property type="match status" value="1"/>
</dbReference>
<organism evidence="1 2">
    <name type="scientific">Piscinibacter gummiphilus</name>
    <dbReference type="NCBI Taxonomy" id="946333"/>
    <lineage>
        <taxon>Bacteria</taxon>
        <taxon>Pseudomonadati</taxon>
        <taxon>Pseudomonadota</taxon>
        <taxon>Betaproteobacteria</taxon>
        <taxon>Burkholderiales</taxon>
        <taxon>Sphaerotilaceae</taxon>
        <taxon>Piscinibacter</taxon>
    </lineage>
</organism>
<dbReference type="Pfam" id="PF05116">
    <property type="entry name" value="S6PP"/>
    <property type="match status" value="1"/>
</dbReference>
<dbReference type="InterPro" id="IPR036412">
    <property type="entry name" value="HAD-like_sf"/>
</dbReference>
<dbReference type="InterPro" id="IPR023214">
    <property type="entry name" value="HAD_sf"/>
</dbReference>
<dbReference type="InterPro" id="IPR006380">
    <property type="entry name" value="SPP-like_dom"/>
</dbReference>
<dbReference type="RefSeq" id="WP_085749319.1">
    <property type="nucleotide sequence ID" value="NZ_BSPR01000002.1"/>
</dbReference>
<dbReference type="Proteomes" id="UP000193427">
    <property type="component" value="Chromosome"/>
</dbReference>
<protein>
    <submittedName>
        <fullName evidence="1">Uncharacterized protein</fullName>
    </submittedName>
</protein>